<evidence type="ECO:0000313" key="1">
    <source>
        <dbReference type="EMBL" id="EFB90441.1"/>
    </source>
</evidence>
<evidence type="ECO:0000313" key="2">
    <source>
        <dbReference type="Proteomes" id="UP000006462"/>
    </source>
</evidence>
<dbReference type="EMBL" id="ADFP01000079">
    <property type="protein sequence ID" value="EFB90441.1"/>
    <property type="molecule type" value="Genomic_DNA"/>
</dbReference>
<dbReference type="Proteomes" id="UP000006462">
    <property type="component" value="Unassembled WGS sequence"/>
</dbReference>
<proteinExistence type="predicted"/>
<reference evidence="1 2" key="1">
    <citation type="submission" date="2009-12" db="EMBL/GenBank/DDBJ databases">
        <authorList>
            <person name="Shrivastava S."/>
            <person name="Madupu R."/>
            <person name="Durkin A.S."/>
            <person name="Torralba M."/>
            <person name="Methe B."/>
            <person name="Sutton G.G."/>
            <person name="Strausberg R.L."/>
            <person name="Nelson K.E."/>
        </authorList>
    </citation>
    <scope>NUCLEOTIDE SEQUENCE [LARGE SCALE GENOMIC DNA]</scope>
    <source>
        <strain evidence="1 2">W5455</strain>
    </source>
</reference>
<keyword evidence="2" id="KW-1185">Reference proteome</keyword>
<organism evidence="1 2">
    <name type="scientific">Pyramidobacter piscolens W5455</name>
    <dbReference type="NCBI Taxonomy" id="352165"/>
    <lineage>
        <taxon>Bacteria</taxon>
        <taxon>Thermotogati</taxon>
        <taxon>Synergistota</taxon>
        <taxon>Synergistia</taxon>
        <taxon>Synergistales</taxon>
        <taxon>Dethiosulfovibrionaceae</taxon>
        <taxon>Pyramidobacter</taxon>
    </lineage>
</organism>
<sequence length="44" mass="4958">MESKVKTKSTAAERKSGEKRKNLFHPFIFSPLLCFLRGGLCSLT</sequence>
<name>A0ABM9ZU23_9BACT</name>
<comment type="caution">
    <text evidence="1">The sequence shown here is derived from an EMBL/GenBank/DDBJ whole genome shotgun (WGS) entry which is preliminary data.</text>
</comment>
<protein>
    <submittedName>
        <fullName evidence="1">Uncharacterized protein</fullName>
    </submittedName>
</protein>
<gene>
    <name evidence="1" type="ORF">HMPREF7215_2076</name>
</gene>
<accession>A0ABM9ZU23</accession>